<evidence type="ECO:0000256" key="1">
    <source>
        <dbReference type="ARBA" id="ARBA00004370"/>
    </source>
</evidence>
<feature type="non-terminal residue" evidence="7">
    <location>
        <position position="1"/>
    </location>
</feature>
<feature type="transmembrane region" description="Helical" evidence="5">
    <location>
        <begin position="48"/>
        <end position="70"/>
    </location>
</feature>
<protein>
    <recommendedName>
        <fullName evidence="6">G-protein coupled receptors family 1 profile domain-containing protein</fullName>
    </recommendedName>
</protein>
<evidence type="ECO:0000256" key="3">
    <source>
        <dbReference type="ARBA" id="ARBA00022989"/>
    </source>
</evidence>
<dbReference type="GO" id="GO:0005886">
    <property type="term" value="C:plasma membrane"/>
    <property type="evidence" value="ECO:0007669"/>
    <property type="project" value="TreeGrafter"/>
</dbReference>
<feature type="non-terminal residue" evidence="7">
    <location>
        <position position="179"/>
    </location>
</feature>
<accession>A0AAN4Z534</accession>
<organism evidence="7 8">
    <name type="scientific">Pristionchus mayeri</name>
    <dbReference type="NCBI Taxonomy" id="1317129"/>
    <lineage>
        <taxon>Eukaryota</taxon>
        <taxon>Metazoa</taxon>
        <taxon>Ecdysozoa</taxon>
        <taxon>Nematoda</taxon>
        <taxon>Chromadorea</taxon>
        <taxon>Rhabditida</taxon>
        <taxon>Rhabditina</taxon>
        <taxon>Diplogasteromorpha</taxon>
        <taxon>Diplogasteroidea</taxon>
        <taxon>Neodiplogasteridae</taxon>
        <taxon>Pristionchus</taxon>
    </lineage>
</organism>
<evidence type="ECO:0000256" key="2">
    <source>
        <dbReference type="ARBA" id="ARBA00022692"/>
    </source>
</evidence>
<feature type="domain" description="G-protein coupled receptors family 1 profile" evidence="6">
    <location>
        <begin position="32"/>
        <end position="149"/>
    </location>
</feature>
<dbReference type="PROSITE" id="PS50262">
    <property type="entry name" value="G_PROTEIN_RECEP_F1_2"/>
    <property type="match status" value="1"/>
</dbReference>
<comment type="subcellular location">
    <subcellularLocation>
        <location evidence="1">Membrane</location>
    </subcellularLocation>
</comment>
<evidence type="ECO:0000256" key="5">
    <source>
        <dbReference type="SAM" id="Phobius"/>
    </source>
</evidence>
<keyword evidence="8" id="KW-1185">Reference proteome</keyword>
<name>A0AAN4Z534_9BILA</name>
<dbReference type="GO" id="GO:0008528">
    <property type="term" value="F:G protein-coupled peptide receptor activity"/>
    <property type="evidence" value="ECO:0007669"/>
    <property type="project" value="InterPro"/>
</dbReference>
<dbReference type="Gene3D" id="1.20.1070.10">
    <property type="entry name" value="Rhodopsin 7-helix transmembrane proteins"/>
    <property type="match status" value="1"/>
</dbReference>
<evidence type="ECO:0000313" key="8">
    <source>
        <dbReference type="Proteomes" id="UP001328107"/>
    </source>
</evidence>
<dbReference type="Proteomes" id="UP001328107">
    <property type="component" value="Unassembled WGS sequence"/>
</dbReference>
<reference evidence="8" key="1">
    <citation type="submission" date="2022-10" db="EMBL/GenBank/DDBJ databases">
        <title>Genome assembly of Pristionchus species.</title>
        <authorList>
            <person name="Yoshida K."/>
            <person name="Sommer R.J."/>
        </authorList>
    </citation>
    <scope>NUCLEOTIDE SEQUENCE [LARGE SCALE GENOMIC DNA]</scope>
    <source>
        <strain evidence="8">RS5460</strain>
    </source>
</reference>
<dbReference type="PANTHER" id="PTHR46273">
    <property type="entry name" value="MYOSUPPRESSIN RECEPTOR 1, ISOFORM B-RELATED"/>
    <property type="match status" value="1"/>
</dbReference>
<sequence length="179" mass="20449">PLEWICPVEDERQENATVPWMVWSQDAFDNGCVLLQLTSWVSGTLSNMFPSFVLLIFTILLASEMIKFQTRKESKGRAKRTKRSEEAERTTRMLIAVAVITLVSELPPGLLNIANALLSQSFREQTTDQLAGVWMVSQLIATSCNLIVYLVMSKRFRQEALKTICFWRSQTRTPRVFVS</sequence>
<gene>
    <name evidence="7" type="ORF">PMAYCL1PPCAC_04852</name>
</gene>
<feature type="transmembrane region" description="Helical" evidence="5">
    <location>
        <begin position="91"/>
        <end position="111"/>
    </location>
</feature>
<dbReference type="SUPFAM" id="SSF81321">
    <property type="entry name" value="Family A G protein-coupled receptor-like"/>
    <property type="match status" value="1"/>
</dbReference>
<comment type="caution">
    <text evidence="7">The sequence shown here is derived from an EMBL/GenBank/DDBJ whole genome shotgun (WGS) entry which is preliminary data.</text>
</comment>
<evidence type="ECO:0000313" key="7">
    <source>
        <dbReference type="EMBL" id="GMR34657.1"/>
    </source>
</evidence>
<dbReference type="Pfam" id="PF10324">
    <property type="entry name" value="7TM_GPCR_Srw"/>
    <property type="match status" value="1"/>
</dbReference>
<feature type="transmembrane region" description="Helical" evidence="5">
    <location>
        <begin position="131"/>
        <end position="152"/>
    </location>
</feature>
<keyword evidence="3 5" id="KW-1133">Transmembrane helix</keyword>
<dbReference type="PANTHER" id="PTHR46273:SF14">
    <property type="entry name" value="G-PROTEIN COUPLED RECEPTOR DMSR-1"/>
    <property type="match status" value="1"/>
</dbReference>
<evidence type="ECO:0000259" key="6">
    <source>
        <dbReference type="PROSITE" id="PS50262"/>
    </source>
</evidence>
<dbReference type="InterPro" id="IPR017452">
    <property type="entry name" value="GPCR_Rhodpsn_7TM"/>
</dbReference>
<proteinExistence type="predicted"/>
<evidence type="ECO:0000256" key="4">
    <source>
        <dbReference type="ARBA" id="ARBA00023136"/>
    </source>
</evidence>
<dbReference type="InterPro" id="IPR053219">
    <property type="entry name" value="GPCR_Dmsr-1"/>
</dbReference>
<dbReference type="EMBL" id="BTRK01000002">
    <property type="protein sequence ID" value="GMR34657.1"/>
    <property type="molecule type" value="Genomic_DNA"/>
</dbReference>
<dbReference type="InterPro" id="IPR019427">
    <property type="entry name" value="7TM_GPCR_serpentine_rcpt_Srw"/>
</dbReference>
<keyword evidence="4 5" id="KW-0472">Membrane</keyword>
<dbReference type="AlphaFoldDB" id="A0AAN4Z534"/>
<keyword evidence="2 5" id="KW-0812">Transmembrane</keyword>